<gene>
    <name evidence="7" type="ORF">GR170_03380</name>
</gene>
<evidence type="ECO:0000256" key="3">
    <source>
        <dbReference type="ARBA" id="ARBA00023136"/>
    </source>
</evidence>
<dbReference type="InterPro" id="IPR027385">
    <property type="entry name" value="Beta-barrel_OMP"/>
</dbReference>
<comment type="similarity">
    <text evidence="4">Belongs to the Omp25/RopB family.</text>
</comment>
<evidence type="ECO:0000259" key="6">
    <source>
        <dbReference type="Pfam" id="PF13505"/>
    </source>
</evidence>
<feature type="chain" id="PRO_5027083405" evidence="5">
    <location>
        <begin position="20"/>
        <end position="194"/>
    </location>
</feature>
<dbReference type="Pfam" id="PF13505">
    <property type="entry name" value="OMP_b-brl"/>
    <property type="match status" value="1"/>
</dbReference>
<feature type="signal peptide" evidence="5">
    <location>
        <begin position="1"/>
        <end position="19"/>
    </location>
</feature>
<evidence type="ECO:0000256" key="1">
    <source>
        <dbReference type="ARBA" id="ARBA00004370"/>
    </source>
</evidence>
<evidence type="ECO:0000256" key="2">
    <source>
        <dbReference type="ARBA" id="ARBA00022729"/>
    </source>
</evidence>
<comment type="subcellular location">
    <subcellularLocation>
        <location evidence="1">Membrane</location>
    </subcellularLocation>
</comment>
<dbReference type="InterPro" id="IPR011250">
    <property type="entry name" value="OMP/PagP_B-barrel"/>
</dbReference>
<protein>
    <submittedName>
        <fullName evidence="7">Outer membrane beta-barrel protein</fullName>
    </submittedName>
</protein>
<dbReference type="Gene3D" id="2.40.160.20">
    <property type="match status" value="1"/>
</dbReference>
<dbReference type="EMBL" id="WUMU01000003">
    <property type="protein sequence ID" value="MXN16864.1"/>
    <property type="molecule type" value="Genomic_DNA"/>
</dbReference>
<dbReference type="PANTHER" id="PTHR34001:SF3">
    <property type="entry name" value="BLL7405 PROTEIN"/>
    <property type="match status" value="1"/>
</dbReference>
<reference evidence="7 8" key="1">
    <citation type="submission" date="2019-12" db="EMBL/GenBank/DDBJ databases">
        <authorList>
            <person name="Li M."/>
        </authorList>
    </citation>
    <scope>NUCLEOTIDE SEQUENCE [LARGE SCALE GENOMIC DNA]</scope>
    <source>
        <strain evidence="7 8">GBMRC 2024</strain>
    </source>
</reference>
<organism evidence="7 8">
    <name type="scientific">Pseudooceanicola albus</name>
    <dbReference type="NCBI Taxonomy" id="2692189"/>
    <lineage>
        <taxon>Bacteria</taxon>
        <taxon>Pseudomonadati</taxon>
        <taxon>Pseudomonadota</taxon>
        <taxon>Alphaproteobacteria</taxon>
        <taxon>Rhodobacterales</taxon>
        <taxon>Paracoccaceae</taxon>
        <taxon>Pseudooceanicola</taxon>
    </lineage>
</organism>
<evidence type="ECO:0000256" key="4">
    <source>
        <dbReference type="ARBA" id="ARBA00038306"/>
    </source>
</evidence>
<dbReference type="SUPFAM" id="SSF56925">
    <property type="entry name" value="OMPA-like"/>
    <property type="match status" value="1"/>
</dbReference>
<keyword evidence="2 5" id="KW-0732">Signal</keyword>
<proteinExistence type="inferred from homology"/>
<evidence type="ECO:0000256" key="5">
    <source>
        <dbReference type="SAM" id="SignalP"/>
    </source>
</evidence>
<evidence type="ECO:0000313" key="8">
    <source>
        <dbReference type="Proteomes" id="UP000477911"/>
    </source>
</evidence>
<evidence type="ECO:0000313" key="7">
    <source>
        <dbReference type="EMBL" id="MXN16864.1"/>
    </source>
</evidence>
<name>A0A6L7FXP2_9RHOB</name>
<comment type="caution">
    <text evidence="7">The sequence shown here is derived from an EMBL/GenBank/DDBJ whole genome shotgun (WGS) entry which is preliminary data.</text>
</comment>
<accession>A0A6L7FXP2</accession>
<feature type="domain" description="Outer membrane protein beta-barrel" evidence="6">
    <location>
        <begin position="32"/>
        <end position="194"/>
    </location>
</feature>
<dbReference type="RefSeq" id="WP_160891633.1">
    <property type="nucleotide sequence ID" value="NZ_WUMU01000003.1"/>
</dbReference>
<dbReference type="AlphaFoldDB" id="A0A6L7FXP2"/>
<dbReference type="PANTHER" id="PTHR34001">
    <property type="entry name" value="BLL7405 PROTEIN"/>
    <property type="match status" value="1"/>
</dbReference>
<sequence length="194" mass="20819">MKTIFLTSAFALAAGAAAAGSYGPAKMEPAPMVATPVMAAPTADWTGPYLGVAAGVGKVEADYMGTTDDEDLNAYGVFGGYDYDMGQWVLGGELDYNSIDIDNTDDDGDLYRLRGRIGYDAGAFMPYVTLGAAWLKVDDETDNGFTYGAGVDYMINENFSIGAEITMNSFRDFQDTSGLDVDARMIQLRGSFRF</sequence>
<dbReference type="GO" id="GO:0016020">
    <property type="term" value="C:membrane"/>
    <property type="evidence" value="ECO:0007669"/>
    <property type="project" value="UniProtKB-SubCell"/>
</dbReference>
<keyword evidence="3" id="KW-0472">Membrane</keyword>
<dbReference type="InterPro" id="IPR051692">
    <property type="entry name" value="OMP-like"/>
</dbReference>
<dbReference type="Proteomes" id="UP000477911">
    <property type="component" value="Unassembled WGS sequence"/>
</dbReference>
<keyword evidence="8" id="KW-1185">Reference proteome</keyword>